<keyword evidence="2" id="KW-0812">Transmembrane</keyword>
<evidence type="ECO:0000313" key="4">
    <source>
        <dbReference type="EnsemblMetazoa" id="CLYHEMP020311.1"/>
    </source>
</evidence>
<name>A0A7M6DPK2_9CNID</name>
<proteinExistence type="predicted"/>
<feature type="signal peptide" evidence="3">
    <location>
        <begin position="1"/>
        <end position="24"/>
    </location>
</feature>
<evidence type="ECO:0000256" key="3">
    <source>
        <dbReference type="SAM" id="SignalP"/>
    </source>
</evidence>
<feature type="coiled-coil region" evidence="1">
    <location>
        <begin position="52"/>
        <end position="81"/>
    </location>
</feature>
<keyword evidence="1" id="KW-0175">Coiled coil</keyword>
<evidence type="ECO:0000313" key="5">
    <source>
        <dbReference type="Proteomes" id="UP000594262"/>
    </source>
</evidence>
<protein>
    <recommendedName>
        <fullName evidence="6">Cnidarian restricted protein</fullName>
    </recommendedName>
</protein>
<accession>A0A7M6DPK2</accession>
<evidence type="ECO:0000256" key="2">
    <source>
        <dbReference type="SAM" id="Phobius"/>
    </source>
</evidence>
<dbReference type="AlphaFoldDB" id="A0A7M6DPK2"/>
<reference evidence="4" key="1">
    <citation type="submission" date="2021-01" db="UniProtKB">
        <authorList>
            <consortium name="EnsemblMetazoa"/>
        </authorList>
    </citation>
    <scope>IDENTIFICATION</scope>
</reference>
<evidence type="ECO:0008006" key="6">
    <source>
        <dbReference type="Google" id="ProtNLM"/>
    </source>
</evidence>
<sequence length="331" mass="37458">MDWRSYAILLFCFYFLYLPLVAKTHLLPEDLISDDAEQLEREKRDGFFERIFSFFNNKHEKEEEELEKEEDESQNEKVQDVLKDDDITASFRGYSLPEINLPFTDSSTRETLFTDSTWEAKPTSYTSTLQNTKIFTESTQVGSSSSMSLPTLKLSTAKTPKTIQMLNSVQATPYIASSTEVMTHTKIPEPTSSQFIRSSIKISPTPSRTIEISTTSMAELPAFVDMNVVLADGPRIPDERAYGDVFAQAPQENTVEKSAQAKSVQFLFSNLLIPVVSGLFGAFCFSIAVLIMRCIKRRNLRKVNYYGGKPETRLYGLDHMGLLSDMSSDEE</sequence>
<keyword evidence="2" id="KW-0472">Membrane</keyword>
<feature type="chain" id="PRO_5029482999" description="Cnidarian restricted protein" evidence="3">
    <location>
        <begin position="25"/>
        <end position="331"/>
    </location>
</feature>
<feature type="transmembrane region" description="Helical" evidence="2">
    <location>
        <begin position="271"/>
        <end position="292"/>
    </location>
</feature>
<dbReference type="EnsemblMetazoa" id="CLYHEMT020311.1">
    <property type="protein sequence ID" value="CLYHEMP020311.1"/>
    <property type="gene ID" value="CLYHEMG020311"/>
</dbReference>
<keyword evidence="5" id="KW-1185">Reference proteome</keyword>
<organism evidence="4 5">
    <name type="scientific">Clytia hemisphaerica</name>
    <dbReference type="NCBI Taxonomy" id="252671"/>
    <lineage>
        <taxon>Eukaryota</taxon>
        <taxon>Metazoa</taxon>
        <taxon>Cnidaria</taxon>
        <taxon>Hydrozoa</taxon>
        <taxon>Hydroidolina</taxon>
        <taxon>Leptothecata</taxon>
        <taxon>Obeliida</taxon>
        <taxon>Clytiidae</taxon>
        <taxon>Clytia</taxon>
    </lineage>
</organism>
<keyword evidence="2" id="KW-1133">Transmembrane helix</keyword>
<dbReference type="Proteomes" id="UP000594262">
    <property type="component" value="Unplaced"/>
</dbReference>
<keyword evidence="3" id="KW-0732">Signal</keyword>
<dbReference type="OrthoDB" id="5990641at2759"/>
<evidence type="ECO:0000256" key="1">
    <source>
        <dbReference type="SAM" id="Coils"/>
    </source>
</evidence>